<feature type="compositionally biased region" description="Polar residues" evidence="1">
    <location>
        <begin position="52"/>
        <end position="61"/>
    </location>
</feature>
<comment type="caution">
    <text evidence="2">The sequence shown here is derived from an EMBL/GenBank/DDBJ whole genome shotgun (WGS) entry which is preliminary data.</text>
</comment>
<protein>
    <submittedName>
        <fullName evidence="2">Uncharacterized protein</fullName>
    </submittedName>
</protein>
<proteinExistence type="predicted"/>
<organism evidence="2 3">
    <name type="scientific">Aspergillus pseudoustus</name>
    <dbReference type="NCBI Taxonomy" id="1810923"/>
    <lineage>
        <taxon>Eukaryota</taxon>
        <taxon>Fungi</taxon>
        <taxon>Dikarya</taxon>
        <taxon>Ascomycota</taxon>
        <taxon>Pezizomycotina</taxon>
        <taxon>Eurotiomycetes</taxon>
        <taxon>Eurotiomycetidae</taxon>
        <taxon>Eurotiales</taxon>
        <taxon>Aspergillaceae</taxon>
        <taxon>Aspergillus</taxon>
        <taxon>Aspergillus subgen. Nidulantes</taxon>
    </lineage>
</organism>
<sequence length="72" mass="7854">MITPEQVTRVCALLTLPGNAEAILLQPWCGSGDGAENHFLEHELADHVVATSNHPASQGNPWPSAIYTKRQY</sequence>
<evidence type="ECO:0000256" key="1">
    <source>
        <dbReference type="SAM" id="MobiDB-lite"/>
    </source>
</evidence>
<dbReference type="EMBL" id="JBFXLU010000028">
    <property type="protein sequence ID" value="KAL2851914.1"/>
    <property type="molecule type" value="Genomic_DNA"/>
</dbReference>
<gene>
    <name evidence="2" type="ORF">BJY01DRAFT_208805</name>
</gene>
<keyword evidence="3" id="KW-1185">Reference proteome</keyword>
<reference evidence="2 3" key="1">
    <citation type="submission" date="2024-07" db="EMBL/GenBank/DDBJ databases">
        <title>Section-level genome sequencing and comparative genomics of Aspergillus sections Usti and Cavernicolus.</title>
        <authorList>
            <consortium name="Lawrence Berkeley National Laboratory"/>
            <person name="Nybo J.L."/>
            <person name="Vesth T.C."/>
            <person name="Theobald S."/>
            <person name="Frisvad J.C."/>
            <person name="Larsen T.O."/>
            <person name="Kjaerboelling I."/>
            <person name="Rothschild-Mancinelli K."/>
            <person name="Lyhne E.K."/>
            <person name="Kogle M.E."/>
            <person name="Barry K."/>
            <person name="Clum A."/>
            <person name="Na H."/>
            <person name="Ledsgaard L."/>
            <person name="Lin J."/>
            <person name="Lipzen A."/>
            <person name="Kuo A."/>
            <person name="Riley R."/>
            <person name="Mondo S."/>
            <person name="Labutti K."/>
            <person name="Haridas S."/>
            <person name="Pangalinan J."/>
            <person name="Salamov A.A."/>
            <person name="Simmons B.A."/>
            <person name="Magnuson J.K."/>
            <person name="Chen J."/>
            <person name="Drula E."/>
            <person name="Henrissat B."/>
            <person name="Wiebenga A."/>
            <person name="Lubbers R.J."/>
            <person name="Gomes A.C."/>
            <person name="Makela M.R."/>
            <person name="Stajich J."/>
            <person name="Grigoriev I.V."/>
            <person name="Mortensen U.H."/>
            <person name="De Vries R.P."/>
            <person name="Baker S.E."/>
            <person name="Andersen M.R."/>
        </authorList>
    </citation>
    <scope>NUCLEOTIDE SEQUENCE [LARGE SCALE GENOMIC DNA]</scope>
    <source>
        <strain evidence="2 3">CBS 123904</strain>
    </source>
</reference>
<evidence type="ECO:0000313" key="2">
    <source>
        <dbReference type="EMBL" id="KAL2851914.1"/>
    </source>
</evidence>
<dbReference type="Proteomes" id="UP001610446">
    <property type="component" value="Unassembled WGS sequence"/>
</dbReference>
<feature type="region of interest" description="Disordered" evidence="1">
    <location>
        <begin position="52"/>
        <end position="72"/>
    </location>
</feature>
<name>A0ABR4KI27_9EURO</name>
<evidence type="ECO:0000313" key="3">
    <source>
        <dbReference type="Proteomes" id="UP001610446"/>
    </source>
</evidence>
<accession>A0ABR4KI27</accession>